<accession>A0A0K1E907</accession>
<proteinExistence type="predicted"/>
<evidence type="ECO:0000313" key="2">
    <source>
        <dbReference type="Proteomes" id="UP000067626"/>
    </source>
</evidence>
<dbReference type="EMBL" id="CP012159">
    <property type="protein sequence ID" value="AKT37339.1"/>
    <property type="molecule type" value="Genomic_DNA"/>
</dbReference>
<evidence type="ECO:0000313" key="1">
    <source>
        <dbReference type="EMBL" id="AKT37339.1"/>
    </source>
</evidence>
<evidence type="ECO:0008006" key="3">
    <source>
        <dbReference type="Google" id="ProtNLM"/>
    </source>
</evidence>
<dbReference type="AlphaFoldDB" id="A0A0K1E907"/>
<gene>
    <name evidence="1" type="ORF">CMC5_014720</name>
</gene>
<organism evidence="1 2">
    <name type="scientific">Chondromyces crocatus</name>
    <dbReference type="NCBI Taxonomy" id="52"/>
    <lineage>
        <taxon>Bacteria</taxon>
        <taxon>Pseudomonadati</taxon>
        <taxon>Myxococcota</taxon>
        <taxon>Polyangia</taxon>
        <taxon>Polyangiales</taxon>
        <taxon>Polyangiaceae</taxon>
        <taxon>Chondromyces</taxon>
    </lineage>
</organism>
<protein>
    <recommendedName>
        <fullName evidence="3">ApeA N-terminal domain-containing protein</fullName>
    </recommendedName>
</protein>
<sequence length="431" mass="48283">MCDALNGMFGDLNQRAEFALETGDVVEARFVHIRARGTRLDLEHKTLDSTHTLRLDSWTWKPKGTSCMWIGVLEGAQFNVSNLVLHGQGWWSSQHLRLRGEYDLYLVTQRKGDAVTLVIDTHGRPLDHDILGTDLLALEFVLGCHVQVHRLTAIDTHGQIVGAAGLDFGSGQRGEWNRRCPVAGPSELLATNDESPEEHIWIPSLFERVARHLHDERQDSPLFTGIAAYLHSLSSHIHASYLLVQVGLEALCSQLVAANTHVLVKDSKTWKHFVDEHKSQILEHAIDEDAGRKLLGKVLNAHQAPSSDRVLTALKHFALNIPQVAISEIKRRNAAAHQFVMAKESTARCQELADRLAIVQTLLIAVIAKYLGFDGPIVGWEWAQGRRKVPDWWSWKKLDEARRRYLVFDPNINIQAEELSPASSSGCSMDT</sequence>
<dbReference type="Proteomes" id="UP000067626">
    <property type="component" value="Chromosome"/>
</dbReference>
<name>A0A0K1E907_CHOCO</name>
<keyword evidence="2" id="KW-1185">Reference proteome</keyword>
<reference evidence="1 2" key="1">
    <citation type="submission" date="2015-07" db="EMBL/GenBank/DDBJ databases">
        <title>Genome analysis of myxobacterium Chondromyces crocatus Cm c5 reveals a high potential for natural compound synthesis and the genetic basis for the loss of fruiting body formation.</title>
        <authorList>
            <person name="Zaburannyi N."/>
            <person name="Bunk B."/>
            <person name="Maier J."/>
            <person name="Overmann J."/>
            <person name="Mueller R."/>
        </authorList>
    </citation>
    <scope>NUCLEOTIDE SEQUENCE [LARGE SCALE GENOMIC DNA]</scope>
    <source>
        <strain evidence="1 2">Cm c5</strain>
    </source>
</reference>
<dbReference type="KEGG" id="ccro:CMC5_014720"/>